<sequence length="276" mass="29963">MVYIGYFNIVESKDIINSPYNPRLDSMADRVVRGSILDKDGNVLASTETAEDGSEYRSYPYGSLYAHVVGYSSQGKSGLESTENFELLTSNAFFLEKLSNEFRDEKNIGDNVVTTLDTSLQQASYNALGDNKGAVVILEPTTGKILTMLSKPDFDPNTVEQNWDALNSDPDSSLLNRAIQGQYAPGSTFKIVTALEYIREHADYDSYVYTCNGSITSDGVTIPCAGGQVHGTVSLADSFAYSCNSSFCNIGLSLDISGYRDTAGDLLFNKALPGND</sequence>
<evidence type="ECO:0000256" key="4">
    <source>
        <dbReference type="ARBA" id="ARBA00022801"/>
    </source>
</evidence>
<name>A0A921LGL8_9FIRM</name>
<keyword evidence="4 6" id="KW-0378">Hydrolase</keyword>
<evidence type="ECO:0000259" key="7">
    <source>
        <dbReference type="Pfam" id="PF00905"/>
    </source>
</evidence>
<evidence type="ECO:0000313" key="9">
    <source>
        <dbReference type="EMBL" id="HJF95022.1"/>
    </source>
</evidence>
<evidence type="ECO:0000259" key="8">
    <source>
        <dbReference type="Pfam" id="PF21922"/>
    </source>
</evidence>
<gene>
    <name evidence="9" type="ORF">K8V82_09580</name>
</gene>
<dbReference type="SUPFAM" id="SSF56601">
    <property type="entry name" value="beta-lactamase/transpeptidase-like"/>
    <property type="match status" value="1"/>
</dbReference>
<dbReference type="EC" id="3.5.2.6" evidence="2 6"/>
<keyword evidence="5 6" id="KW-0046">Antibiotic resistance</keyword>
<dbReference type="EMBL" id="DYVY01000156">
    <property type="protein sequence ID" value="HJF95022.1"/>
    <property type="molecule type" value="Genomic_DNA"/>
</dbReference>
<reference evidence="9" key="1">
    <citation type="journal article" date="2021" name="PeerJ">
        <title>Extensive microbial diversity within the chicken gut microbiome revealed by metagenomics and culture.</title>
        <authorList>
            <person name="Gilroy R."/>
            <person name="Ravi A."/>
            <person name="Getino M."/>
            <person name="Pursley I."/>
            <person name="Horton D.L."/>
            <person name="Alikhan N.F."/>
            <person name="Baker D."/>
            <person name="Gharbi K."/>
            <person name="Hall N."/>
            <person name="Watson M."/>
            <person name="Adriaenssens E.M."/>
            <person name="Foster-Nyarko E."/>
            <person name="Jarju S."/>
            <person name="Secka A."/>
            <person name="Antonio M."/>
            <person name="Oren A."/>
            <person name="Chaudhuri R.R."/>
            <person name="La Ragione R."/>
            <person name="Hildebrand F."/>
            <person name="Pallen M.J."/>
        </authorList>
    </citation>
    <scope>NUCLEOTIDE SEQUENCE</scope>
    <source>
        <strain evidence="9">ChiSjej5B23-16112</strain>
    </source>
</reference>
<evidence type="ECO:0000256" key="2">
    <source>
        <dbReference type="ARBA" id="ARBA00012865"/>
    </source>
</evidence>
<evidence type="ECO:0000256" key="5">
    <source>
        <dbReference type="ARBA" id="ARBA00023251"/>
    </source>
</evidence>
<comment type="catalytic activity">
    <reaction evidence="6">
        <text>a beta-lactam + H2O = a substituted beta-amino acid</text>
        <dbReference type="Rhea" id="RHEA:20401"/>
        <dbReference type="ChEBI" id="CHEBI:15377"/>
        <dbReference type="ChEBI" id="CHEBI:35627"/>
        <dbReference type="ChEBI" id="CHEBI:140347"/>
        <dbReference type="EC" id="3.5.2.6"/>
    </reaction>
</comment>
<dbReference type="InterPro" id="IPR002137">
    <property type="entry name" value="Beta-lactam_class-D_AS"/>
</dbReference>
<dbReference type="Pfam" id="PF21922">
    <property type="entry name" value="PBP_dimer_2"/>
    <property type="match status" value="1"/>
</dbReference>
<dbReference type="SUPFAM" id="SSF56519">
    <property type="entry name" value="Penicillin binding protein dimerisation domain"/>
    <property type="match status" value="1"/>
</dbReference>
<dbReference type="Gene3D" id="3.40.710.10">
    <property type="entry name" value="DD-peptidase/beta-lactamase superfamily"/>
    <property type="match status" value="1"/>
</dbReference>
<reference evidence="9" key="2">
    <citation type="submission" date="2021-09" db="EMBL/GenBank/DDBJ databases">
        <authorList>
            <person name="Gilroy R."/>
        </authorList>
    </citation>
    <scope>NUCLEOTIDE SEQUENCE</scope>
    <source>
        <strain evidence="9">ChiSjej5B23-16112</strain>
    </source>
</reference>
<feature type="domain" description="Penicillin binding protein A dimerisation" evidence="8">
    <location>
        <begin position="33"/>
        <end position="112"/>
    </location>
</feature>
<dbReference type="Proteomes" id="UP000769156">
    <property type="component" value="Unassembled WGS sequence"/>
</dbReference>
<dbReference type="GO" id="GO:0071555">
    <property type="term" value="P:cell wall organization"/>
    <property type="evidence" value="ECO:0007669"/>
    <property type="project" value="TreeGrafter"/>
</dbReference>
<dbReference type="GO" id="GO:0005886">
    <property type="term" value="C:plasma membrane"/>
    <property type="evidence" value="ECO:0007669"/>
    <property type="project" value="TreeGrafter"/>
</dbReference>
<dbReference type="GO" id="GO:0008800">
    <property type="term" value="F:beta-lactamase activity"/>
    <property type="evidence" value="ECO:0007669"/>
    <property type="project" value="UniProtKB-UniRule"/>
</dbReference>
<evidence type="ECO:0000256" key="6">
    <source>
        <dbReference type="RuleBase" id="RU361140"/>
    </source>
</evidence>
<dbReference type="GO" id="GO:0071972">
    <property type="term" value="F:peptidoglycan L,D-transpeptidase activity"/>
    <property type="evidence" value="ECO:0007669"/>
    <property type="project" value="TreeGrafter"/>
</dbReference>
<proteinExistence type="inferred from homology"/>
<dbReference type="GO" id="GO:0046677">
    <property type="term" value="P:response to antibiotic"/>
    <property type="evidence" value="ECO:0007669"/>
    <property type="project" value="UniProtKB-UniRule"/>
</dbReference>
<evidence type="ECO:0000256" key="3">
    <source>
        <dbReference type="ARBA" id="ARBA00022729"/>
    </source>
</evidence>
<dbReference type="PROSITE" id="PS00337">
    <property type="entry name" value="BETA_LACTAMASE_D"/>
    <property type="match status" value="1"/>
</dbReference>
<dbReference type="InterPro" id="IPR001460">
    <property type="entry name" value="PCN-bd_Tpept"/>
</dbReference>
<protein>
    <recommendedName>
        <fullName evidence="2 6">Beta-lactamase</fullName>
        <ecNumber evidence="2 6">3.5.2.6</ecNumber>
    </recommendedName>
</protein>
<dbReference type="InterPro" id="IPR054120">
    <property type="entry name" value="PBPA_dimer"/>
</dbReference>
<comment type="caution">
    <text evidence="9">The sequence shown here is derived from an EMBL/GenBank/DDBJ whole genome shotgun (WGS) entry which is preliminary data.</text>
</comment>
<dbReference type="InterPro" id="IPR036138">
    <property type="entry name" value="PBP_dimer_sf"/>
</dbReference>
<dbReference type="GO" id="GO:0017001">
    <property type="term" value="P:antibiotic catabolic process"/>
    <property type="evidence" value="ECO:0007669"/>
    <property type="project" value="InterPro"/>
</dbReference>
<accession>A0A921LGL8</accession>
<feature type="domain" description="Penicillin-binding protein transpeptidase" evidence="7">
    <location>
        <begin position="133"/>
        <end position="270"/>
    </location>
</feature>
<feature type="non-terminal residue" evidence="9">
    <location>
        <position position="276"/>
    </location>
</feature>
<dbReference type="AlphaFoldDB" id="A0A921LGL8"/>
<evidence type="ECO:0000256" key="1">
    <source>
        <dbReference type="ARBA" id="ARBA00007898"/>
    </source>
</evidence>
<dbReference type="Pfam" id="PF00905">
    <property type="entry name" value="Transpeptidase"/>
    <property type="match status" value="1"/>
</dbReference>
<organism evidence="9 10">
    <name type="scientific">Lachnoclostridium phocaeense</name>
    <dbReference type="NCBI Taxonomy" id="1871021"/>
    <lineage>
        <taxon>Bacteria</taxon>
        <taxon>Bacillati</taxon>
        <taxon>Bacillota</taxon>
        <taxon>Clostridia</taxon>
        <taxon>Lachnospirales</taxon>
        <taxon>Lachnospiraceae</taxon>
    </lineage>
</organism>
<evidence type="ECO:0000313" key="10">
    <source>
        <dbReference type="Proteomes" id="UP000769156"/>
    </source>
</evidence>
<dbReference type="GO" id="GO:0008658">
    <property type="term" value="F:penicillin binding"/>
    <property type="evidence" value="ECO:0007669"/>
    <property type="project" value="InterPro"/>
</dbReference>
<dbReference type="Gene3D" id="3.90.1310.10">
    <property type="entry name" value="Penicillin-binding protein 2a (Domain 2)"/>
    <property type="match status" value="1"/>
</dbReference>
<dbReference type="PANTHER" id="PTHR30627:SF24">
    <property type="entry name" value="PENICILLIN-BINDING PROTEIN 4B"/>
    <property type="match status" value="1"/>
</dbReference>
<dbReference type="InterPro" id="IPR012338">
    <property type="entry name" value="Beta-lactam/transpept-like"/>
</dbReference>
<comment type="similarity">
    <text evidence="1 6">Belongs to the class-D beta-lactamase family.</text>
</comment>
<dbReference type="InterPro" id="IPR050515">
    <property type="entry name" value="Beta-lactam/transpept"/>
</dbReference>
<dbReference type="PANTHER" id="PTHR30627">
    <property type="entry name" value="PEPTIDOGLYCAN D,D-TRANSPEPTIDASE"/>
    <property type="match status" value="1"/>
</dbReference>
<keyword evidence="3" id="KW-0732">Signal</keyword>